<sequence length="418" mass="46111">MTLPAGTCLWRVHLSSREVTEFNPTPTDSNFGGGRFDPTASDPFPFLYASFSPEGAITETLLRSHPFDAKGYRQVPRAKVKGRQLTGVKTLVAMHLLSLCTTADLAAVAQDEWLIRADPADYAATRAWGQWLRAAAPPAQGLLWHPLRNLSADLRDRVVLLYGDRVPGGVFEKHDGPIDLDSADGAAWLNELLGPWRARIEPPPRRKHPPAVKDDAASPPIISGKDVRDVEAPSTTAPGVPDEGEESLRDFEAFFKDRLQDIENVVHAVVLDRGVAADATQEAMLIAFRRWEHVGQLTNAVGYVITVAKRIAIGAVLRLSKERPTDPSRFPTPERPGIGPTDDPDQALKRLQLEEALRHLPQIKAAILMLHDYLGYKEREIADFLQIPLGTVKSRLHHARKELREHLGGAFGEGGNLR</sequence>
<keyword evidence="2" id="KW-0805">Transcription regulation</keyword>
<comment type="similarity">
    <text evidence="1">Belongs to the sigma-70 factor family. ECF subfamily.</text>
</comment>
<dbReference type="Proteomes" id="UP000530928">
    <property type="component" value="Unassembled WGS sequence"/>
</dbReference>
<dbReference type="PANTHER" id="PTHR43133:SF25">
    <property type="entry name" value="RNA POLYMERASE SIGMA FACTOR RFAY-RELATED"/>
    <property type="match status" value="1"/>
</dbReference>
<accession>A0A7W0CV85</accession>
<dbReference type="InterPro" id="IPR039425">
    <property type="entry name" value="RNA_pol_sigma-70-like"/>
</dbReference>
<gene>
    <name evidence="7" type="ORF">HNR30_009155</name>
</gene>
<dbReference type="RefSeq" id="WP_220134748.1">
    <property type="nucleotide sequence ID" value="NZ_BAABAM010000015.1"/>
</dbReference>
<dbReference type="NCBIfam" id="TIGR02937">
    <property type="entry name" value="sigma70-ECF"/>
    <property type="match status" value="1"/>
</dbReference>
<dbReference type="AlphaFoldDB" id="A0A7W0CV85"/>
<dbReference type="InterPro" id="IPR036388">
    <property type="entry name" value="WH-like_DNA-bd_sf"/>
</dbReference>
<evidence type="ECO:0000313" key="7">
    <source>
        <dbReference type="EMBL" id="MBA2897749.1"/>
    </source>
</evidence>
<dbReference type="InterPro" id="IPR013324">
    <property type="entry name" value="RNA_pol_sigma_r3/r4-like"/>
</dbReference>
<keyword evidence="3" id="KW-0731">Sigma factor</keyword>
<dbReference type="InterPro" id="IPR013249">
    <property type="entry name" value="RNA_pol_sigma70_r4_t2"/>
</dbReference>
<evidence type="ECO:0000256" key="1">
    <source>
        <dbReference type="ARBA" id="ARBA00010641"/>
    </source>
</evidence>
<organism evidence="7 8">
    <name type="scientific">Nonomuraea soli</name>
    <dbReference type="NCBI Taxonomy" id="1032476"/>
    <lineage>
        <taxon>Bacteria</taxon>
        <taxon>Bacillati</taxon>
        <taxon>Actinomycetota</taxon>
        <taxon>Actinomycetes</taxon>
        <taxon>Streptosporangiales</taxon>
        <taxon>Streptosporangiaceae</taxon>
        <taxon>Nonomuraea</taxon>
    </lineage>
</organism>
<comment type="caution">
    <text evidence="7">The sequence shown here is derived from an EMBL/GenBank/DDBJ whole genome shotgun (WGS) entry which is preliminary data.</text>
</comment>
<keyword evidence="4" id="KW-0804">Transcription</keyword>
<feature type="domain" description="RES" evidence="6">
    <location>
        <begin position="22"/>
        <end position="176"/>
    </location>
</feature>
<dbReference type="InterPro" id="IPR014914">
    <property type="entry name" value="RES_dom"/>
</dbReference>
<dbReference type="CDD" id="cd06171">
    <property type="entry name" value="Sigma70_r4"/>
    <property type="match status" value="1"/>
</dbReference>
<dbReference type="GO" id="GO:0003677">
    <property type="term" value="F:DNA binding"/>
    <property type="evidence" value="ECO:0007669"/>
    <property type="project" value="InterPro"/>
</dbReference>
<dbReference type="Pfam" id="PF08808">
    <property type="entry name" value="RES"/>
    <property type="match status" value="1"/>
</dbReference>
<dbReference type="Gene3D" id="1.10.1740.10">
    <property type="match status" value="1"/>
</dbReference>
<dbReference type="SUPFAM" id="SSF88659">
    <property type="entry name" value="Sigma3 and sigma4 domains of RNA polymerase sigma factors"/>
    <property type="match status" value="1"/>
</dbReference>
<proteinExistence type="inferred from homology"/>
<dbReference type="SMART" id="SM00953">
    <property type="entry name" value="RES"/>
    <property type="match status" value="1"/>
</dbReference>
<dbReference type="Pfam" id="PF08281">
    <property type="entry name" value="Sigma70_r4_2"/>
    <property type="match status" value="1"/>
</dbReference>
<evidence type="ECO:0000256" key="3">
    <source>
        <dbReference type="ARBA" id="ARBA00023082"/>
    </source>
</evidence>
<evidence type="ECO:0000256" key="4">
    <source>
        <dbReference type="ARBA" id="ARBA00023163"/>
    </source>
</evidence>
<dbReference type="PANTHER" id="PTHR43133">
    <property type="entry name" value="RNA POLYMERASE ECF-TYPE SIGMA FACTO"/>
    <property type="match status" value="1"/>
</dbReference>
<dbReference type="EMBL" id="JACDUR010000013">
    <property type="protein sequence ID" value="MBA2897749.1"/>
    <property type="molecule type" value="Genomic_DNA"/>
</dbReference>
<keyword evidence="8" id="KW-1185">Reference proteome</keyword>
<reference evidence="7 8" key="1">
    <citation type="submission" date="2020-07" db="EMBL/GenBank/DDBJ databases">
        <title>Genomic Encyclopedia of Type Strains, Phase IV (KMG-IV): sequencing the most valuable type-strain genomes for metagenomic binning, comparative biology and taxonomic classification.</title>
        <authorList>
            <person name="Goeker M."/>
        </authorList>
    </citation>
    <scope>NUCLEOTIDE SEQUENCE [LARGE SCALE GENOMIC DNA]</scope>
    <source>
        <strain evidence="7 8">DSM 45533</strain>
    </source>
</reference>
<evidence type="ECO:0000313" key="8">
    <source>
        <dbReference type="Proteomes" id="UP000530928"/>
    </source>
</evidence>
<name>A0A7W0CV85_9ACTN</name>
<protein>
    <submittedName>
        <fullName evidence="7">RNA polymerase sigma factor (Sigma-70 family)</fullName>
    </submittedName>
</protein>
<dbReference type="GO" id="GO:0016987">
    <property type="term" value="F:sigma factor activity"/>
    <property type="evidence" value="ECO:0007669"/>
    <property type="project" value="UniProtKB-KW"/>
</dbReference>
<dbReference type="InterPro" id="IPR013325">
    <property type="entry name" value="RNA_pol_sigma_r2"/>
</dbReference>
<evidence type="ECO:0000256" key="2">
    <source>
        <dbReference type="ARBA" id="ARBA00023015"/>
    </source>
</evidence>
<dbReference type="Gene3D" id="1.10.10.10">
    <property type="entry name" value="Winged helix-like DNA-binding domain superfamily/Winged helix DNA-binding domain"/>
    <property type="match status" value="1"/>
</dbReference>
<evidence type="ECO:0000256" key="5">
    <source>
        <dbReference type="SAM" id="MobiDB-lite"/>
    </source>
</evidence>
<dbReference type="InterPro" id="IPR014284">
    <property type="entry name" value="RNA_pol_sigma-70_dom"/>
</dbReference>
<evidence type="ECO:0000259" key="6">
    <source>
        <dbReference type="SMART" id="SM00953"/>
    </source>
</evidence>
<dbReference type="GO" id="GO:0006352">
    <property type="term" value="P:DNA-templated transcription initiation"/>
    <property type="evidence" value="ECO:0007669"/>
    <property type="project" value="InterPro"/>
</dbReference>
<dbReference type="SUPFAM" id="SSF88946">
    <property type="entry name" value="Sigma2 domain of RNA polymerase sigma factors"/>
    <property type="match status" value="1"/>
</dbReference>
<feature type="region of interest" description="Disordered" evidence="5">
    <location>
        <begin position="199"/>
        <end position="245"/>
    </location>
</feature>